<evidence type="ECO:0000313" key="1">
    <source>
        <dbReference type="EMBL" id="MDO7788117.1"/>
    </source>
</evidence>
<comment type="caution">
    <text evidence="1">The sequence shown here is derived from an EMBL/GenBank/DDBJ whole genome shotgun (WGS) entry which is preliminary data.</text>
</comment>
<reference evidence="1" key="2">
    <citation type="submission" date="2023-03" db="EMBL/GenBank/DDBJ databases">
        <authorList>
            <person name="Zhang Z."/>
        </authorList>
    </citation>
    <scope>NUCLEOTIDE SEQUENCE</scope>
    <source>
        <strain evidence="1">DSA</strain>
    </source>
</reference>
<gene>
    <name evidence="1" type="ORF">P6N53_12865</name>
</gene>
<protein>
    <submittedName>
        <fullName evidence="1">Sigma factor G inhibitor Gin</fullName>
    </submittedName>
</protein>
<dbReference type="EMBL" id="JARPTC010000019">
    <property type="protein sequence ID" value="MDO7788117.1"/>
    <property type="molecule type" value="Genomic_DNA"/>
</dbReference>
<dbReference type="InterPro" id="IPR019700">
    <property type="entry name" value="Sigma-G_inhibitor_Gin"/>
</dbReference>
<dbReference type="RefSeq" id="WP_304543750.1">
    <property type="nucleotide sequence ID" value="NZ_JARPTC010000019.1"/>
</dbReference>
<organism evidence="1 2">
    <name type="scientific">Desulforamulus aquiferis</name>
    <dbReference type="NCBI Taxonomy" id="1397668"/>
    <lineage>
        <taxon>Bacteria</taxon>
        <taxon>Bacillati</taxon>
        <taxon>Bacillota</taxon>
        <taxon>Clostridia</taxon>
        <taxon>Eubacteriales</taxon>
        <taxon>Peptococcaceae</taxon>
        <taxon>Desulforamulus</taxon>
    </lineage>
</organism>
<sequence length="64" mass="7207">MKQKVECILCGEKLRPHQYGAAVVILGSIICSGCEKRIVNLTCDDPDYEVYSRGLKKIWCCKEA</sequence>
<evidence type="ECO:0000313" key="2">
    <source>
        <dbReference type="Proteomes" id="UP001172911"/>
    </source>
</evidence>
<name>A0AAW7ZEH7_9FIRM</name>
<dbReference type="AlphaFoldDB" id="A0AAW7ZEH7"/>
<dbReference type="Proteomes" id="UP001172911">
    <property type="component" value="Unassembled WGS sequence"/>
</dbReference>
<dbReference type="Pfam" id="PF10764">
    <property type="entry name" value="Gin"/>
    <property type="match status" value="1"/>
</dbReference>
<keyword evidence="2" id="KW-1185">Reference proteome</keyword>
<proteinExistence type="predicted"/>
<accession>A0AAW7ZEH7</accession>
<reference evidence="1" key="1">
    <citation type="journal article" date="2023" name="J. Hazard. Mater.">
        <title>Anaerobic biodegradation of pyrene and benzo[a]pyrene by a new sulfate-reducing Desulforamulus aquiferis strain DSA.</title>
        <authorList>
            <person name="Zhang Z."/>
            <person name="Sun J."/>
            <person name="Gong X."/>
            <person name="Wang C."/>
            <person name="Wang H."/>
        </authorList>
    </citation>
    <scope>NUCLEOTIDE SEQUENCE</scope>
    <source>
        <strain evidence="1">DSA</strain>
    </source>
</reference>